<dbReference type="PANTHER" id="PTHR33495">
    <property type="entry name" value="ANTI-SIGMA FACTOR ANTAGONIST TM_1081-RELATED-RELATED"/>
    <property type="match status" value="1"/>
</dbReference>
<keyword evidence="6" id="KW-1185">Reference proteome</keyword>
<keyword evidence="3" id="KW-0812">Transmembrane</keyword>
<evidence type="ECO:0000259" key="4">
    <source>
        <dbReference type="PROSITE" id="PS50801"/>
    </source>
</evidence>
<keyword evidence="3" id="KW-0472">Membrane</keyword>
<dbReference type="PROSITE" id="PS50801">
    <property type="entry name" value="STAS"/>
    <property type="match status" value="1"/>
</dbReference>
<dbReference type="RefSeq" id="WP_310306352.1">
    <property type="nucleotide sequence ID" value="NZ_BAAAXB010000001.1"/>
</dbReference>
<dbReference type="PANTHER" id="PTHR33495:SF2">
    <property type="entry name" value="ANTI-SIGMA FACTOR ANTAGONIST TM_1081-RELATED"/>
    <property type="match status" value="1"/>
</dbReference>
<feature type="transmembrane region" description="Helical" evidence="3">
    <location>
        <begin position="41"/>
        <end position="63"/>
    </location>
</feature>
<reference evidence="5 6" key="1">
    <citation type="submission" date="2023-07" db="EMBL/GenBank/DDBJ databases">
        <title>Sequencing the genomes of 1000 actinobacteria strains.</title>
        <authorList>
            <person name="Klenk H.-P."/>
        </authorList>
    </citation>
    <scope>NUCLEOTIDE SEQUENCE [LARGE SCALE GENOMIC DNA]</scope>
    <source>
        <strain evidence="5 6">DSM 43749</strain>
    </source>
</reference>
<dbReference type="Pfam" id="PF01740">
    <property type="entry name" value="STAS"/>
    <property type="match status" value="1"/>
</dbReference>
<sequence>MNASVSAGVRGDVPVLRVAGEMDAATTPRVRDELLRWLETAVPVAVLDLTGVVFLASTGLALLAEAAQHADRRGVVFAVVAGHRAVLKPLDITGVNEVFIVRPDVDHAVAALRGLSTGVPADRGDG</sequence>
<evidence type="ECO:0000313" key="6">
    <source>
        <dbReference type="Proteomes" id="UP001268819"/>
    </source>
</evidence>
<evidence type="ECO:0000313" key="5">
    <source>
        <dbReference type="EMBL" id="MDR6593546.1"/>
    </source>
</evidence>
<evidence type="ECO:0000256" key="2">
    <source>
        <dbReference type="RuleBase" id="RU003749"/>
    </source>
</evidence>
<gene>
    <name evidence="5" type="ORF">J2S66_001930</name>
</gene>
<dbReference type="InterPro" id="IPR003658">
    <property type="entry name" value="Anti-sigma_ant"/>
</dbReference>
<protein>
    <recommendedName>
        <fullName evidence="2">Anti-sigma factor antagonist</fullName>
    </recommendedName>
</protein>
<accession>A0ABU1PSI1</accession>
<comment type="similarity">
    <text evidence="1 2">Belongs to the anti-sigma-factor antagonist family.</text>
</comment>
<comment type="caution">
    <text evidence="5">The sequence shown here is derived from an EMBL/GenBank/DDBJ whole genome shotgun (WGS) entry which is preliminary data.</text>
</comment>
<dbReference type="InterPro" id="IPR002645">
    <property type="entry name" value="STAS_dom"/>
</dbReference>
<dbReference type="NCBIfam" id="TIGR00377">
    <property type="entry name" value="ant_ant_sig"/>
    <property type="match status" value="1"/>
</dbReference>
<name>A0ABU1PSI1_9PSEU</name>
<evidence type="ECO:0000256" key="1">
    <source>
        <dbReference type="ARBA" id="ARBA00009013"/>
    </source>
</evidence>
<dbReference type="CDD" id="cd07043">
    <property type="entry name" value="STAS_anti-anti-sigma_factors"/>
    <property type="match status" value="1"/>
</dbReference>
<dbReference type="Proteomes" id="UP001268819">
    <property type="component" value="Unassembled WGS sequence"/>
</dbReference>
<organism evidence="5 6">
    <name type="scientific">Saccharothrix longispora</name>
    <dbReference type="NCBI Taxonomy" id="33920"/>
    <lineage>
        <taxon>Bacteria</taxon>
        <taxon>Bacillati</taxon>
        <taxon>Actinomycetota</taxon>
        <taxon>Actinomycetes</taxon>
        <taxon>Pseudonocardiales</taxon>
        <taxon>Pseudonocardiaceae</taxon>
        <taxon>Saccharothrix</taxon>
    </lineage>
</organism>
<evidence type="ECO:0000256" key="3">
    <source>
        <dbReference type="SAM" id="Phobius"/>
    </source>
</evidence>
<proteinExistence type="inferred from homology"/>
<dbReference type="Gene3D" id="3.30.750.24">
    <property type="entry name" value="STAS domain"/>
    <property type="match status" value="1"/>
</dbReference>
<feature type="domain" description="STAS" evidence="4">
    <location>
        <begin position="3"/>
        <end position="112"/>
    </location>
</feature>
<dbReference type="InterPro" id="IPR036513">
    <property type="entry name" value="STAS_dom_sf"/>
</dbReference>
<dbReference type="SUPFAM" id="SSF52091">
    <property type="entry name" value="SpoIIaa-like"/>
    <property type="match status" value="1"/>
</dbReference>
<keyword evidence="3" id="KW-1133">Transmembrane helix</keyword>
<dbReference type="EMBL" id="JAVDSG010000001">
    <property type="protein sequence ID" value="MDR6593546.1"/>
    <property type="molecule type" value="Genomic_DNA"/>
</dbReference>